<feature type="compositionally biased region" description="Low complexity" evidence="6">
    <location>
        <begin position="31"/>
        <end position="78"/>
    </location>
</feature>
<reference evidence="8 9" key="1">
    <citation type="journal article" date="2021" name="Sci. Rep.">
        <title>Genome sequencing of the multicellular alga Astrephomene provides insights into convergent evolution of germ-soma differentiation.</title>
        <authorList>
            <person name="Yamashita S."/>
            <person name="Yamamoto K."/>
            <person name="Matsuzaki R."/>
            <person name="Suzuki S."/>
            <person name="Yamaguchi H."/>
            <person name="Hirooka S."/>
            <person name="Minakuchi Y."/>
            <person name="Miyagishima S."/>
            <person name="Kawachi M."/>
            <person name="Toyoda A."/>
            <person name="Nozaki H."/>
        </authorList>
    </citation>
    <scope>NUCLEOTIDE SEQUENCE [LARGE SCALE GENOMIC DNA]</scope>
    <source>
        <strain evidence="8 9">NIES-4017</strain>
    </source>
</reference>
<keyword evidence="4" id="KW-0378">Hydrolase</keyword>
<comment type="caution">
    <text evidence="8">The sequence shown here is derived from an EMBL/GenBank/DDBJ whole genome shotgun (WGS) entry which is preliminary data.</text>
</comment>
<dbReference type="InterPro" id="IPR041412">
    <property type="entry name" value="Xrn1_helical"/>
</dbReference>
<proteinExistence type="inferred from homology"/>
<feature type="compositionally biased region" description="Low complexity" evidence="6">
    <location>
        <begin position="783"/>
        <end position="794"/>
    </location>
</feature>
<evidence type="ECO:0000256" key="3">
    <source>
        <dbReference type="ARBA" id="ARBA00022722"/>
    </source>
</evidence>
<dbReference type="GO" id="GO:0004534">
    <property type="term" value="F:5'-3' RNA exonuclease activity"/>
    <property type="evidence" value="ECO:0007669"/>
    <property type="project" value="TreeGrafter"/>
</dbReference>
<evidence type="ECO:0000256" key="6">
    <source>
        <dbReference type="SAM" id="MobiDB-lite"/>
    </source>
</evidence>
<dbReference type="InterPro" id="IPR027073">
    <property type="entry name" value="5_3_exoribonuclease"/>
</dbReference>
<feature type="compositionally biased region" description="Pro residues" evidence="6">
    <location>
        <begin position="1"/>
        <end position="11"/>
    </location>
</feature>
<keyword evidence="5" id="KW-0269">Exonuclease</keyword>
<organism evidence="8 9">
    <name type="scientific">Astrephomene gubernaculifera</name>
    <dbReference type="NCBI Taxonomy" id="47775"/>
    <lineage>
        <taxon>Eukaryota</taxon>
        <taxon>Viridiplantae</taxon>
        <taxon>Chlorophyta</taxon>
        <taxon>core chlorophytes</taxon>
        <taxon>Chlorophyceae</taxon>
        <taxon>CS clade</taxon>
        <taxon>Chlamydomonadales</taxon>
        <taxon>Astrephomenaceae</taxon>
        <taxon>Astrephomene</taxon>
    </lineage>
</organism>
<evidence type="ECO:0000313" key="9">
    <source>
        <dbReference type="Proteomes" id="UP001054857"/>
    </source>
</evidence>
<feature type="region of interest" description="Disordered" evidence="6">
    <location>
        <begin position="626"/>
        <end position="652"/>
    </location>
</feature>
<dbReference type="GO" id="GO:0006397">
    <property type="term" value="P:mRNA processing"/>
    <property type="evidence" value="ECO:0007669"/>
    <property type="project" value="UniProtKB-KW"/>
</dbReference>
<evidence type="ECO:0000256" key="1">
    <source>
        <dbReference type="ARBA" id="ARBA00006994"/>
    </source>
</evidence>
<dbReference type="EMBL" id="BMAR01000020">
    <property type="protein sequence ID" value="GFR47876.1"/>
    <property type="molecule type" value="Genomic_DNA"/>
</dbReference>
<dbReference type="PANTHER" id="PTHR12341:SF41">
    <property type="entry name" value="5'-3' EXORIBONUCLEASE 2"/>
    <property type="match status" value="1"/>
</dbReference>
<feature type="compositionally biased region" description="Basic and acidic residues" evidence="6">
    <location>
        <begin position="110"/>
        <end position="121"/>
    </location>
</feature>
<evidence type="ECO:0000256" key="2">
    <source>
        <dbReference type="ARBA" id="ARBA00022664"/>
    </source>
</evidence>
<feature type="compositionally biased region" description="Gly residues" evidence="6">
    <location>
        <begin position="745"/>
        <end position="760"/>
    </location>
</feature>
<keyword evidence="9" id="KW-1185">Reference proteome</keyword>
<dbReference type="GO" id="GO:0000956">
    <property type="term" value="P:nuclear-transcribed mRNA catabolic process"/>
    <property type="evidence" value="ECO:0007669"/>
    <property type="project" value="TreeGrafter"/>
</dbReference>
<protein>
    <recommendedName>
        <fullName evidence="7">Xrn1 helical domain-containing protein</fullName>
    </recommendedName>
</protein>
<dbReference type="AlphaFoldDB" id="A0AAD3DTU1"/>
<name>A0AAD3DTU1_9CHLO</name>
<comment type="similarity">
    <text evidence="1">Belongs to the 5'-3' exonuclease family. XRN2/RAT1 subfamily.</text>
</comment>
<feature type="region of interest" description="Disordered" evidence="6">
    <location>
        <begin position="562"/>
        <end position="610"/>
    </location>
</feature>
<feature type="region of interest" description="Disordered" evidence="6">
    <location>
        <begin position="672"/>
        <end position="832"/>
    </location>
</feature>
<feature type="compositionally biased region" description="Basic residues" evidence="6">
    <location>
        <begin position="733"/>
        <end position="742"/>
    </location>
</feature>
<feature type="non-terminal residue" evidence="8">
    <location>
        <position position="832"/>
    </location>
</feature>
<dbReference type="FunFam" id="1.25.40.1050:FF:000002">
    <property type="entry name" value="5'-3' exoribonuclease"/>
    <property type="match status" value="1"/>
</dbReference>
<evidence type="ECO:0000256" key="4">
    <source>
        <dbReference type="ARBA" id="ARBA00022801"/>
    </source>
</evidence>
<feature type="region of interest" description="Disordered" evidence="6">
    <location>
        <begin position="1"/>
        <end position="135"/>
    </location>
</feature>
<feature type="compositionally biased region" description="Pro residues" evidence="6">
    <location>
        <begin position="675"/>
        <end position="715"/>
    </location>
</feature>
<dbReference type="GO" id="GO:0005634">
    <property type="term" value="C:nucleus"/>
    <property type="evidence" value="ECO:0007669"/>
    <property type="project" value="TreeGrafter"/>
</dbReference>
<dbReference type="Proteomes" id="UP001054857">
    <property type="component" value="Unassembled WGS sequence"/>
</dbReference>
<feature type="domain" description="Xrn1 helical" evidence="7">
    <location>
        <begin position="163"/>
        <end position="517"/>
    </location>
</feature>
<gene>
    <name evidence="8" type="ORF">Agub_g9685</name>
</gene>
<keyword evidence="2" id="KW-0507">mRNA processing</keyword>
<keyword evidence="3" id="KW-0540">Nuclease</keyword>
<accession>A0AAD3DTU1</accession>
<evidence type="ECO:0000256" key="5">
    <source>
        <dbReference type="ARBA" id="ARBA00022839"/>
    </source>
</evidence>
<dbReference type="Pfam" id="PF17846">
    <property type="entry name" value="XRN_M"/>
    <property type="match status" value="1"/>
</dbReference>
<evidence type="ECO:0000313" key="8">
    <source>
        <dbReference type="EMBL" id="GFR47876.1"/>
    </source>
</evidence>
<dbReference type="PANTHER" id="PTHR12341">
    <property type="entry name" value="5'-&gt;3' EXORIBONUCLEASE"/>
    <property type="match status" value="1"/>
</dbReference>
<dbReference type="GO" id="GO:0003723">
    <property type="term" value="F:RNA binding"/>
    <property type="evidence" value="ECO:0007669"/>
    <property type="project" value="TreeGrafter"/>
</dbReference>
<sequence length="832" mass="87163">PPPSGPVPPLRPMEDADANKSAAQRLRQRMAAGRKTAATGAAAAGEETAVPAAASEAAAAAKAEAPAEGSTGATVAAEGGEEEEGGPRQRRRRVSDEDVSTAPAAEAEEKEEKKKEEKEMQAPEPVAEADGVVTDWTFSELQNMAVRPDDLGGEALAAEGEAPGAVEVEVSEEEALEVLAGHVGPEEESELEVAAAAADPAAAAAAAADMKERLEELMKSRSDRFDEMFVDEERIRLGEEGWKDRYYHEKLRVPAGPGQQRMLRSIVAAYVEGLCWVMKYYYEGVASWRWFYPFHYAPFASDLVDLAELDIRFELGQPFSPFNQLMGVLPAASMHCLPKPFRKLFTDPDSPILDFYPTQFEVDMNGKRYAWQGVALLPFIDESRLLAATGPLLPLLEPEEAFRNSTRSEVMYLHAAHPLAPAVYEMESACGHLAPEERGASATPLDPALSRGVHGFMLLCAGETQPSVVPVPFQGLGSDVLNNSVLCITYRLPPHLPHQPRIMEGTQLDPPLLTEADRPVDQALWHERGAGRGPPHTRDLSAPMVGDPALRMLNFQLGYSGRGGPPPPVPRNFGGGGGGAPYEHDPRGGPPGPAGYHHQQHQYGGGGYGGGGGGGGGRGYPAAGGPYGGGSYDRDDRRYGSNGDRAGYGSGGGRGGGYGGGYAGAGPQGGGGYGAPPPGGRYYPPGPGGAPPMPYHHAPPPAYGAPRPTSPPPPASSQYGPPGGGRGGYYPPPHHHQSHHHASSYGGGYGGHAGGYGGGAPQPAGQSFYASIRPTYSAPPPGAATGYGAPMQPGVRPPPPAGPQQPYGNNPYSALQRPRDPRGAGSGGGGRY</sequence>
<dbReference type="Gene3D" id="1.25.40.1050">
    <property type="match status" value="1"/>
</dbReference>
<evidence type="ECO:0000259" key="7">
    <source>
        <dbReference type="Pfam" id="PF17846"/>
    </source>
</evidence>